<dbReference type="EMBL" id="ML179125">
    <property type="protein sequence ID" value="THU99068.1"/>
    <property type="molecule type" value="Genomic_DNA"/>
</dbReference>
<dbReference type="OrthoDB" id="3247418at2759"/>
<organism evidence="1 2">
    <name type="scientific">Dendrothele bispora (strain CBS 962.96)</name>
    <dbReference type="NCBI Taxonomy" id="1314807"/>
    <lineage>
        <taxon>Eukaryota</taxon>
        <taxon>Fungi</taxon>
        <taxon>Dikarya</taxon>
        <taxon>Basidiomycota</taxon>
        <taxon>Agaricomycotina</taxon>
        <taxon>Agaricomycetes</taxon>
        <taxon>Agaricomycetidae</taxon>
        <taxon>Agaricales</taxon>
        <taxon>Agaricales incertae sedis</taxon>
        <taxon>Dendrothele</taxon>
    </lineage>
</organism>
<proteinExistence type="predicted"/>
<sequence length="121" mass="13665">SEVLQRLHRVISELVIPAWVGKPPRDVGLPKAGTLKADHWRTLFSIYLPLALLSLWHKDSPLKSNSAEKMPSVLETALHAGQSEKTMLYGFNTGASFRQWLLRPDSPPLLAYCLKLLDRTY</sequence>
<dbReference type="Proteomes" id="UP000297245">
    <property type="component" value="Unassembled WGS sequence"/>
</dbReference>
<evidence type="ECO:0000313" key="1">
    <source>
        <dbReference type="EMBL" id="THU99068.1"/>
    </source>
</evidence>
<name>A0A4S8MAT3_DENBC</name>
<accession>A0A4S8MAT3</accession>
<keyword evidence="2" id="KW-1185">Reference proteome</keyword>
<feature type="non-terminal residue" evidence="1">
    <location>
        <position position="121"/>
    </location>
</feature>
<reference evidence="1 2" key="1">
    <citation type="journal article" date="2019" name="Nat. Ecol. Evol.">
        <title>Megaphylogeny resolves global patterns of mushroom evolution.</title>
        <authorList>
            <person name="Varga T."/>
            <person name="Krizsan K."/>
            <person name="Foldi C."/>
            <person name="Dima B."/>
            <person name="Sanchez-Garcia M."/>
            <person name="Sanchez-Ramirez S."/>
            <person name="Szollosi G.J."/>
            <person name="Szarkandi J.G."/>
            <person name="Papp V."/>
            <person name="Albert L."/>
            <person name="Andreopoulos W."/>
            <person name="Angelini C."/>
            <person name="Antonin V."/>
            <person name="Barry K.W."/>
            <person name="Bougher N.L."/>
            <person name="Buchanan P."/>
            <person name="Buyck B."/>
            <person name="Bense V."/>
            <person name="Catcheside P."/>
            <person name="Chovatia M."/>
            <person name="Cooper J."/>
            <person name="Damon W."/>
            <person name="Desjardin D."/>
            <person name="Finy P."/>
            <person name="Geml J."/>
            <person name="Haridas S."/>
            <person name="Hughes K."/>
            <person name="Justo A."/>
            <person name="Karasinski D."/>
            <person name="Kautmanova I."/>
            <person name="Kiss B."/>
            <person name="Kocsube S."/>
            <person name="Kotiranta H."/>
            <person name="LaButti K.M."/>
            <person name="Lechner B.E."/>
            <person name="Liimatainen K."/>
            <person name="Lipzen A."/>
            <person name="Lukacs Z."/>
            <person name="Mihaltcheva S."/>
            <person name="Morgado L.N."/>
            <person name="Niskanen T."/>
            <person name="Noordeloos M.E."/>
            <person name="Ohm R.A."/>
            <person name="Ortiz-Santana B."/>
            <person name="Ovrebo C."/>
            <person name="Racz N."/>
            <person name="Riley R."/>
            <person name="Savchenko A."/>
            <person name="Shiryaev A."/>
            <person name="Soop K."/>
            <person name="Spirin V."/>
            <person name="Szebenyi C."/>
            <person name="Tomsovsky M."/>
            <person name="Tulloss R.E."/>
            <person name="Uehling J."/>
            <person name="Grigoriev I.V."/>
            <person name="Vagvolgyi C."/>
            <person name="Papp T."/>
            <person name="Martin F.M."/>
            <person name="Miettinen O."/>
            <person name="Hibbett D.S."/>
            <person name="Nagy L.G."/>
        </authorList>
    </citation>
    <scope>NUCLEOTIDE SEQUENCE [LARGE SCALE GENOMIC DNA]</scope>
    <source>
        <strain evidence="1 2">CBS 962.96</strain>
    </source>
</reference>
<dbReference type="AlphaFoldDB" id="A0A4S8MAT3"/>
<gene>
    <name evidence="1" type="ORF">K435DRAFT_583790</name>
</gene>
<evidence type="ECO:0000313" key="2">
    <source>
        <dbReference type="Proteomes" id="UP000297245"/>
    </source>
</evidence>
<feature type="non-terminal residue" evidence="1">
    <location>
        <position position="1"/>
    </location>
</feature>
<protein>
    <submittedName>
        <fullName evidence="1">Uncharacterized protein</fullName>
    </submittedName>
</protein>